<name>A0A6J8BQ85_MYTCO</name>
<dbReference type="AlphaFoldDB" id="A0A6J8BQ85"/>
<keyword evidence="2" id="KW-1185">Reference proteome</keyword>
<evidence type="ECO:0000313" key="1">
    <source>
        <dbReference type="EMBL" id="CAC5384929.1"/>
    </source>
</evidence>
<dbReference type="EMBL" id="CACVKT020003672">
    <property type="protein sequence ID" value="CAC5384929.1"/>
    <property type="molecule type" value="Genomic_DNA"/>
</dbReference>
<dbReference type="OrthoDB" id="6629108at2759"/>
<reference evidence="1 2" key="1">
    <citation type="submission" date="2020-06" db="EMBL/GenBank/DDBJ databases">
        <authorList>
            <person name="Li R."/>
            <person name="Bekaert M."/>
        </authorList>
    </citation>
    <scope>NUCLEOTIDE SEQUENCE [LARGE SCALE GENOMIC DNA]</scope>
    <source>
        <strain evidence="2">wild</strain>
    </source>
</reference>
<accession>A0A6J8BQ85</accession>
<dbReference type="Proteomes" id="UP000507470">
    <property type="component" value="Unassembled WGS sequence"/>
</dbReference>
<gene>
    <name evidence="1" type="ORF">MCOR_20527</name>
</gene>
<protein>
    <submittedName>
        <fullName evidence="1">Uncharacterized protein</fullName>
    </submittedName>
</protein>
<proteinExistence type="predicted"/>
<sequence length="198" mass="22767">MISKLSSDMKTMFGDMNTRIIELEENLDRKLTAKFKQVLDKRVNSEMSNIRKEIDKTVNCLKKDFNQDLRVVEEKINEISVPAADSELKASGIDRNVVFRNLPESKSENLKLKVAALFTEGLKLSHIGTFEVERKYSRSSKPGVVVVSCKTKTDRFEILSAKKKLKSSRHYSNVYIQPDQTLQQRIEAENFRTLVHTL</sequence>
<organism evidence="1 2">
    <name type="scientific">Mytilus coruscus</name>
    <name type="common">Sea mussel</name>
    <dbReference type="NCBI Taxonomy" id="42192"/>
    <lineage>
        <taxon>Eukaryota</taxon>
        <taxon>Metazoa</taxon>
        <taxon>Spiralia</taxon>
        <taxon>Lophotrochozoa</taxon>
        <taxon>Mollusca</taxon>
        <taxon>Bivalvia</taxon>
        <taxon>Autobranchia</taxon>
        <taxon>Pteriomorphia</taxon>
        <taxon>Mytilida</taxon>
        <taxon>Mytiloidea</taxon>
        <taxon>Mytilidae</taxon>
        <taxon>Mytilinae</taxon>
        <taxon>Mytilus</taxon>
    </lineage>
</organism>
<evidence type="ECO:0000313" key="2">
    <source>
        <dbReference type="Proteomes" id="UP000507470"/>
    </source>
</evidence>